<evidence type="ECO:0000256" key="2">
    <source>
        <dbReference type="ARBA" id="ARBA00006824"/>
    </source>
</evidence>
<dbReference type="PANTHER" id="PTHR11266">
    <property type="entry name" value="PEROXISOMAL MEMBRANE PROTEIN 2, PXMP2 MPV17"/>
    <property type="match status" value="1"/>
</dbReference>
<dbReference type="Proteomes" id="UP000807159">
    <property type="component" value="Chromosome 6"/>
</dbReference>
<keyword evidence="3" id="KW-0812">Transmembrane</keyword>
<evidence type="ECO:0000313" key="8">
    <source>
        <dbReference type="Proteomes" id="UP000807159"/>
    </source>
</evidence>
<dbReference type="Pfam" id="PF04117">
    <property type="entry name" value="Mpv17_PMP22"/>
    <property type="match status" value="1"/>
</dbReference>
<keyword evidence="5" id="KW-0472">Membrane</keyword>
<dbReference type="InterPro" id="IPR007248">
    <property type="entry name" value="Mpv17_PMP22"/>
</dbReference>
<gene>
    <name evidence="7" type="ORF">H0E87_011843</name>
</gene>
<protein>
    <submittedName>
        <fullName evidence="7">Uncharacterized protein</fullName>
    </submittedName>
</protein>
<comment type="similarity">
    <text evidence="2 6">Belongs to the peroxisomal membrane protein PXMP2/4 family.</text>
</comment>
<comment type="caution">
    <text evidence="7">The sequence shown here is derived from an EMBL/GenBank/DDBJ whole genome shotgun (WGS) entry which is preliminary data.</text>
</comment>
<organism evidence="7 8">
    <name type="scientific">Populus deltoides</name>
    <name type="common">Eastern poplar</name>
    <name type="synonym">Eastern cottonwood</name>
    <dbReference type="NCBI Taxonomy" id="3696"/>
    <lineage>
        <taxon>Eukaryota</taxon>
        <taxon>Viridiplantae</taxon>
        <taxon>Streptophyta</taxon>
        <taxon>Embryophyta</taxon>
        <taxon>Tracheophyta</taxon>
        <taxon>Spermatophyta</taxon>
        <taxon>Magnoliopsida</taxon>
        <taxon>eudicotyledons</taxon>
        <taxon>Gunneridae</taxon>
        <taxon>Pentapetalae</taxon>
        <taxon>rosids</taxon>
        <taxon>fabids</taxon>
        <taxon>Malpighiales</taxon>
        <taxon>Salicaceae</taxon>
        <taxon>Saliceae</taxon>
        <taxon>Populus</taxon>
    </lineage>
</organism>
<evidence type="ECO:0000313" key="7">
    <source>
        <dbReference type="EMBL" id="KAH8504335.1"/>
    </source>
</evidence>
<name>A0A8T2YGR6_POPDE</name>
<accession>A0A8T2YGR6</accession>
<dbReference type="AlphaFoldDB" id="A0A8T2YGR6"/>
<evidence type="ECO:0000256" key="5">
    <source>
        <dbReference type="ARBA" id="ARBA00023136"/>
    </source>
</evidence>
<evidence type="ECO:0000256" key="4">
    <source>
        <dbReference type="ARBA" id="ARBA00022989"/>
    </source>
</evidence>
<dbReference type="GO" id="GO:0016020">
    <property type="term" value="C:membrane"/>
    <property type="evidence" value="ECO:0007669"/>
    <property type="project" value="UniProtKB-SubCell"/>
</dbReference>
<reference evidence="7" key="1">
    <citation type="journal article" date="2021" name="J. Hered.">
        <title>Genome Assembly of Salicaceae Populus deltoides (Eastern Cottonwood) I-69 Based on Nanopore Sequencing and Hi-C Technologies.</title>
        <authorList>
            <person name="Bai S."/>
            <person name="Wu H."/>
            <person name="Zhang J."/>
            <person name="Pan Z."/>
            <person name="Zhao W."/>
            <person name="Li Z."/>
            <person name="Tong C."/>
        </authorList>
    </citation>
    <scope>NUCLEOTIDE SEQUENCE</scope>
    <source>
        <tissue evidence="7">Leaf</tissue>
    </source>
</reference>
<dbReference type="PANTHER" id="PTHR11266:SF17">
    <property type="entry name" value="PROTEIN MPV17"/>
    <property type="match status" value="1"/>
</dbReference>
<dbReference type="EMBL" id="JACEGQ020000006">
    <property type="protein sequence ID" value="KAH8504335.1"/>
    <property type="molecule type" value="Genomic_DNA"/>
</dbReference>
<keyword evidence="8" id="KW-1185">Reference proteome</keyword>
<proteinExistence type="inferred from homology"/>
<evidence type="ECO:0000256" key="6">
    <source>
        <dbReference type="RuleBase" id="RU363053"/>
    </source>
</evidence>
<evidence type="ECO:0000256" key="1">
    <source>
        <dbReference type="ARBA" id="ARBA00004141"/>
    </source>
</evidence>
<dbReference type="GO" id="GO:0005737">
    <property type="term" value="C:cytoplasm"/>
    <property type="evidence" value="ECO:0007669"/>
    <property type="project" value="TreeGrafter"/>
</dbReference>
<keyword evidence="4" id="KW-1133">Transmembrane helix</keyword>
<evidence type="ECO:0000256" key="3">
    <source>
        <dbReference type="ARBA" id="ARBA00022692"/>
    </source>
</evidence>
<comment type="subcellular location">
    <subcellularLocation>
        <location evidence="1">Membrane</location>
        <topology evidence="1">Multi-pass membrane protein</topology>
    </subcellularLocation>
</comment>
<sequence>MYPVWVFGHCFILGGRFHQVLVDEQPHQWIRQVSFSGEAGSPFAGNSWWMSSPTSGPQVKKQVIRSGFIWGFGDITAKSITHYTAKKYHQIKGCRFIRSRLRMRPNSLRFVGAKVAIDGFLFGPLDLLVFFSYIGFATGKSVPQIRKDLKRDLIPAFVLEGGIWPIVSSCDFRFVPVRYQLLYANFFCLLDSCFLSWLEQQEDAPWKQWLISLLPSKEQKDLGG</sequence>